<sequence length="210" mass="23794">MAQPDLDLLIESEQMRTILLSLKQLSAQSDGVMVNGEVISWDNALPLLNAFPDFVATRQKKDEWMGIAATTWESDYHESVKKIVSRSISENSSLENDNLYLWSLLNATEQIMRRFLKYVNKKELLDAEPNSLRAAKDVLVALESVISGAQSTARIRNELFLSGIDTVSMEFQRLYTIAKKDGRDEDSALYVCVLTTIRKLKEQTMKDLGK</sequence>
<dbReference type="EMBL" id="JAGKON010000013">
    <property type="protein sequence ID" value="MBQ0600905.1"/>
    <property type="molecule type" value="Genomic_DNA"/>
</dbReference>
<organism evidence="1 2">
    <name type="scientific">Klebsiella oxytoca</name>
    <dbReference type="NCBI Taxonomy" id="571"/>
    <lineage>
        <taxon>Bacteria</taxon>
        <taxon>Pseudomonadati</taxon>
        <taxon>Pseudomonadota</taxon>
        <taxon>Gammaproteobacteria</taxon>
        <taxon>Enterobacterales</taxon>
        <taxon>Enterobacteriaceae</taxon>
        <taxon>Klebsiella/Raoultella group</taxon>
        <taxon>Klebsiella</taxon>
    </lineage>
</organism>
<dbReference type="RefSeq" id="WP_210846308.1">
    <property type="nucleotide sequence ID" value="NZ_JAGKON010000013.1"/>
</dbReference>
<protein>
    <submittedName>
        <fullName evidence="1">Uncharacterized protein</fullName>
    </submittedName>
</protein>
<proteinExistence type="predicted"/>
<evidence type="ECO:0000313" key="1">
    <source>
        <dbReference type="EMBL" id="MBQ0600905.1"/>
    </source>
</evidence>
<comment type="caution">
    <text evidence="1">The sequence shown here is derived from an EMBL/GenBank/DDBJ whole genome shotgun (WGS) entry which is preliminary data.</text>
</comment>
<dbReference type="AlphaFoldDB" id="A0AAP2BJV9"/>
<evidence type="ECO:0000313" key="2">
    <source>
        <dbReference type="Proteomes" id="UP000673434"/>
    </source>
</evidence>
<name>A0AAP2BJV9_KLEOX</name>
<dbReference type="Proteomes" id="UP000673434">
    <property type="component" value="Unassembled WGS sequence"/>
</dbReference>
<reference evidence="1 2" key="1">
    <citation type="submission" date="2021-03" db="EMBL/GenBank/DDBJ databases">
        <authorList>
            <person name="Stanton E."/>
        </authorList>
    </citation>
    <scope>NUCLEOTIDE SEQUENCE [LARGE SCALE GENOMIC DNA]</scope>
    <source>
        <strain evidence="1 2">2020EL-00037</strain>
    </source>
</reference>
<keyword evidence="2" id="KW-1185">Reference proteome</keyword>
<accession>A0AAP2BJV9</accession>
<gene>
    <name evidence="1" type="ORF">J7S78_13990</name>
</gene>